<protein>
    <submittedName>
        <fullName evidence="3">Diguanylate cyclase</fullName>
        <ecNumber evidence="3">2.7.7.65</ecNumber>
    </submittedName>
</protein>
<evidence type="ECO:0000256" key="1">
    <source>
        <dbReference type="SAM" id="Phobius"/>
    </source>
</evidence>
<proteinExistence type="predicted"/>
<dbReference type="EMBL" id="CP076642">
    <property type="protein sequence ID" value="QXO16241.1"/>
    <property type="molecule type" value="Genomic_DNA"/>
</dbReference>
<feature type="transmembrane region" description="Helical" evidence="1">
    <location>
        <begin position="206"/>
        <end position="230"/>
    </location>
</feature>
<accession>A0A975U8G8</accession>
<feature type="domain" description="GGDEF" evidence="2">
    <location>
        <begin position="458"/>
        <end position="594"/>
    </location>
</feature>
<feature type="transmembrane region" description="Helical" evidence="1">
    <location>
        <begin position="358"/>
        <end position="379"/>
    </location>
</feature>
<dbReference type="InterPro" id="IPR011622">
    <property type="entry name" value="7TMR_DISM_rcpt_extracell_dom2"/>
</dbReference>
<dbReference type="Pfam" id="PF07696">
    <property type="entry name" value="7TMR-DISMED2"/>
    <property type="match status" value="1"/>
</dbReference>
<dbReference type="Proteomes" id="UP000694232">
    <property type="component" value="Chromosome 2"/>
</dbReference>
<dbReference type="GO" id="GO:0052621">
    <property type="term" value="F:diguanylate cyclase activity"/>
    <property type="evidence" value="ECO:0007669"/>
    <property type="project" value="UniProtKB-EC"/>
</dbReference>
<dbReference type="RefSeq" id="WP_218561945.1">
    <property type="nucleotide sequence ID" value="NZ_CP076642.1"/>
</dbReference>
<dbReference type="AlphaFoldDB" id="A0A975U8G8"/>
<dbReference type="InterPro" id="IPR011623">
    <property type="entry name" value="7TMR_DISM_rcpt_extracell_dom1"/>
</dbReference>
<keyword evidence="1" id="KW-1133">Transmembrane helix</keyword>
<keyword evidence="1" id="KW-0812">Transmembrane</keyword>
<dbReference type="InterPro" id="IPR052163">
    <property type="entry name" value="DGC-Regulatory_Protein"/>
</dbReference>
<keyword evidence="3" id="KW-0548">Nucleotidyltransferase</keyword>
<sequence length="607" mass="67757">MTCLLLLVCTPLFAHSHLVLQDSSARSINLSGKAQYFYDASGLLSIDQIRQIPQQFIDTRDTQEMNFGYLTGAVWIKLEVQSELSRQENWVFEFQHAYLNNVDAYYVTNGKVQSFHAGRYVPIDQWPLADRKPAFPIIFTPQQNVTIYMRGKGNAALAMGVELVDQQAYARSSNLNLILLSLYYGALVALGCYNLLLFFGMRQRIFLLYASFVLTFALAAASMNGIANLLLWPQAAEAADKVLPTGFSISATLAVMFARRFLSLDSYAPRWDKLLQVVTVLWGGCVCATMLVNSQTAIEIMSVQAVLTTITLLSAGVAAVRLHVPAARLFVLAWSLLLVGTSLLSIRNTGLIPSNFFTVFSMQIGSVVEMLLLSFALAAKFNDMKRQKERAQAELLKTLTEQEKVLETRVVERTTELEQAKRQLEVFVTRDSLTGVLNRRGLDRCFDQMKLRFNRPGHTIAVMLIDLDEFKPVNDQFGHQAGDILLREIAQRMQSLLGTTVCLGRLGGDEFVVMIDGDEIESLAALQVKGRQLLESMARPVFVAPDVEVQVKASIGIYYCQIANHQFSSALRNADMAMYQVKHRSKNDIQLISDNDGEGMVLPEQNA</sequence>
<dbReference type="InterPro" id="IPR000160">
    <property type="entry name" value="GGDEF_dom"/>
</dbReference>
<feature type="transmembrane region" description="Helical" evidence="1">
    <location>
        <begin position="298"/>
        <end position="320"/>
    </location>
</feature>
<keyword evidence="3" id="KW-0808">Transferase</keyword>
<feature type="transmembrane region" description="Helical" evidence="1">
    <location>
        <begin position="177"/>
        <end position="199"/>
    </location>
</feature>
<keyword evidence="1" id="KW-0472">Membrane</keyword>
<feature type="transmembrane region" description="Helical" evidence="1">
    <location>
        <begin position="274"/>
        <end position="292"/>
    </location>
</feature>
<dbReference type="CDD" id="cd01949">
    <property type="entry name" value="GGDEF"/>
    <property type="match status" value="1"/>
</dbReference>
<evidence type="ECO:0000313" key="4">
    <source>
        <dbReference type="Proteomes" id="UP000694232"/>
    </source>
</evidence>
<evidence type="ECO:0000259" key="2">
    <source>
        <dbReference type="PROSITE" id="PS50887"/>
    </source>
</evidence>
<feature type="transmembrane region" description="Helical" evidence="1">
    <location>
        <begin position="327"/>
        <end position="346"/>
    </location>
</feature>
<dbReference type="EC" id="2.7.7.65" evidence="3"/>
<feature type="transmembrane region" description="Helical" evidence="1">
    <location>
        <begin position="242"/>
        <end position="262"/>
    </location>
</feature>
<reference evidence="3" key="1">
    <citation type="submission" date="2021-06" db="EMBL/GenBank/DDBJ databases">
        <title>Vibrio nov. sp., novel gut bacterium isolated from Yellow Sea oyster.</title>
        <authorList>
            <person name="Muhammad N."/>
            <person name="Nguyen T.H."/>
            <person name="Lee Y.-J."/>
            <person name="Ko J."/>
            <person name="Kim S.-G."/>
        </authorList>
    </citation>
    <scope>NUCLEOTIDE SEQUENCE</scope>
    <source>
        <strain evidence="3">OG9-811</strain>
    </source>
</reference>
<dbReference type="Pfam" id="PF07695">
    <property type="entry name" value="7TMR-DISM_7TM"/>
    <property type="match status" value="1"/>
</dbReference>
<dbReference type="NCBIfam" id="TIGR00254">
    <property type="entry name" value="GGDEF"/>
    <property type="match status" value="1"/>
</dbReference>
<dbReference type="KEGG" id="vos:KNV97_01595"/>
<name>A0A975U8G8_9VIBR</name>
<gene>
    <name evidence="3" type="ORF">KNV97_01595</name>
</gene>
<dbReference type="SMART" id="SM00267">
    <property type="entry name" value="GGDEF"/>
    <property type="match status" value="1"/>
</dbReference>
<organism evidence="3 4">
    <name type="scientific">Vibrio ostreae</name>
    <dbReference type="NCBI Taxonomy" id="2841925"/>
    <lineage>
        <taxon>Bacteria</taxon>
        <taxon>Pseudomonadati</taxon>
        <taxon>Pseudomonadota</taxon>
        <taxon>Gammaproteobacteria</taxon>
        <taxon>Vibrionales</taxon>
        <taxon>Vibrionaceae</taxon>
        <taxon>Vibrio</taxon>
    </lineage>
</organism>
<dbReference type="PROSITE" id="PS50887">
    <property type="entry name" value="GGDEF"/>
    <property type="match status" value="1"/>
</dbReference>
<evidence type="ECO:0000313" key="3">
    <source>
        <dbReference type="EMBL" id="QXO16241.1"/>
    </source>
</evidence>
<dbReference type="PANTHER" id="PTHR46663">
    <property type="entry name" value="DIGUANYLATE CYCLASE DGCT-RELATED"/>
    <property type="match status" value="1"/>
</dbReference>
<dbReference type="PANTHER" id="PTHR46663:SF2">
    <property type="entry name" value="GGDEF DOMAIN-CONTAINING PROTEIN"/>
    <property type="match status" value="1"/>
</dbReference>
<keyword evidence="4" id="KW-1185">Reference proteome</keyword>
<dbReference type="Pfam" id="PF00990">
    <property type="entry name" value="GGDEF"/>
    <property type="match status" value="1"/>
</dbReference>